<evidence type="ECO:0000313" key="3">
    <source>
        <dbReference type="Proteomes" id="UP001500620"/>
    </source>
</evidence>
<proteinExistence type="predicted"/>
<protein>
    <submittedName>
        <fullName evidence="2">Uncharacterized protein</fullName>
    </submittedName>
</protein>
<evidence type="ECO:0000256" key="1">
    <source>
        <dbReference type="SAM" id="MobiDB-lite"/>
    </source>
</evidence>
<comment type="caution">
    <text evidence="2">The sequence shown here is derived from an EMBL/GenBank/DDBJ whole genome shotgun (WGS) entry which is preliminary data.</text>
</comment>
<accession>A0ABP8DB41</accession>
<reference evidence="3" key="1">
    <citation type="journal article" date="2019" name="Int. J. Syst. Evol. Microbiol.">
        <title>The Global Catalogue of Microorganisms (GCM) 10K type strain sequencing project: providing services to taxonomists for standard genome sequencing and annotation.</title>
        <authorList>
            <consortium name="The Broad Institute Genomics Platform"/>
            <consortium name="The Broad Institute Genome Sequencing Center for Infectious Disease"/>
            <person name="Wu L."/>
            <person name="Ma J."/>
        </authorList>
    </citation>
    <scope>NUCLEOTIDE SEQUENCE [LARGE SCALE GENOMIC DNA]</scope>
    <source>
        <strain evidence="3">JCM 17441</strain>
    </source>
</reference>
<keyword evidence="3" id="KW-1185">Reference proteome</keyword>
<dbReference type="EMBL" id="BAABAT010000011">
    <property type="protein sequence ID" value="GAA4251661.1"/>
    <property type="molecule type" value="Genomic_DNA"/>
</dbReference>
<feature type="compositionally biased region" description="Basic and acidic residues" evidence="1">
    <location>
        <begin position="99"/>
        <end position="121"/>
    </location>
</feature>
<name>A0ABP8DB41_9ACTN</name>
<gene>
    <name evidence="2" type="ORF">GCM10022255_045160</name>
</gene>
<organism evidence="2 3">
    <name type="scientific">Dactylosporangium darangshiense</name>
    <dbReference type="NCBI Taxonomy" id="579108"/>
    <lineage>
        <taxon>Bacteria</taxon>
        <taxon>Bacillati</taxon>
        <taxon>Actinomycetota</taxon>
        <taxon>Actinomycetes</taxon>
        <taxon>Micromonosporales</taxon>
        <taxon>Micromonosporaceae</taxon>
        <taxon>Dactylosporangium</taxon>
    </lineage>
</organism>
<dbReference type="Proteomes" id="UP001500620">
    <property type="component" value="Unassembled WGS sequence"/>
</dbReference>
<evidence type="ECO:0000313" key="2">
    <source>
        <dbReference type="EMBL" id="GAA4251661.1"/>
    </source>
</evidence>
<sequence length="223" mass="22510">MFAAGGGFPDDPAAGAGLGSGLGDAVAANAQPVAGFDQGQHASAGWAGWPDDLRGTRVAEQVDEAEHRRNGCFGAGAGQQVGPVLQRPAKLLALPRPAHRGDDRGGDHVGRQSRVDAGDDADHRVGRVLAVGSAGDASWPAVAVAGVHSSDRAAAGAGFLDRAADIAVPVLAAALQGAQLFSALGADGCRHGAGTGPAQGDEQVADRSRRWRAAVDQQRRLVE</sequence>
<feature type="region of interest" description="Disordered" evidence="1">
    <location>
        <begin position="191"/>
        <end position="210"/>
    </location>
</feature>
<feature type="region of interest" description="Disordered" evidence="1">
    <location>
        <begin position="96"/>
        <end position="121"/>
    </location>
</feature>
<feature type="region of interest" description="Disordered" evidence="1">
    <location>
        <begin position="1"/>
        <end position="23"/>
    </location>
</feature>